<dbReference type="InterPro" id="IPR037185">
    <property type="entry name" value="EmrE-like"/>
</dbReference>
<feature type="transmembrane region" description="Helical" evidence="5">
    <location>
        <begin position="5"/>
        <end position="23"/>
    </location>
</feature>
<feature type="transmembrane region" description="Helical" evidence="5">
    <location>
        <begin position="29"/>
        <end position="52"/>
    </location>
</feature>
<accession>A0A381UJ43</accession>
<feature type="transmembrane region" description="Helical" evidence="5">
    <location>
        <begin position="124"/>
        <end position="143"/>
    </location>
</feature>
<gene>
    <name evidence="7" type="ORF">METZ01_LOCUS80585</name>
</gene>
<feature type="domain" description="EamA" evidence="6">
    <location>
        <begin position="149"/>
        <end position="284"/>
    </location>
</feature>
<name>A0A381UJ43_9ZZZZ</name>
<organism evidence="7">
    <name type="scientific">marine metagenome</name>
    <dbReference type="NCBI Taxonomy" id="408172"/>
    <lineage>
        <taxon>unclassified sequences</taxon>
        <taxon>metagenomes</taxon>
        <taxon>ecological metagenomes</taxon>
    </lineage>
</organism>
<feature type="non-terminal residue" evidence="7">
    <location>
        <position position="288"/>
    </location>
</feature>
<feature type="transmembrane region" description="Helical" evidence="5">
    <location>
        <begin position="181"/>
        <end position="200"/>
    </location>
</feature>
<evidence type="ECO:0000259" key="6">
    <source>
        <dbReference type="Pfam" id="PF00892"/>
    </source>
</evidence>
<dbReference type="AlphaFoldDB" id="A0A381UJ43"/>
<evidence type="ECO:0000256" key="4">
    <source>
        <dbReference type="ARBA" id="ARBA00023136"/>
    </source>
</evidence>
<dbReference type="InterPro" id="IPR000620">
    <property type="entry name" value="EamA_dom"/>
</dbReference>
<dbReference type="EMBL" id="UINC01006472">
    <property type="protein sequence ID" value="SVA27731.1"/>
    <property type="molecule type" value="Genomic_DNA"/>
</dbReference>
<dbReference type="PANTHER" id="PTHR32322">
    <property type="entry name" value="INNER MEMBRANE TRANSPORTER"/>
    <property type="match status" value="1"/>
</dbReference>
<dbReference type="SUPFAM" id="SSF103481">
    <property type="entry name" value="Multidrug resistance efflux transporter EmrE"/>
    <property type="match status" value="2"/>
</dbReference>
<feature type="transmembrane region" description="Helical" evidence="5">
    <location>
        <begin position="246"/>
        <end position="262"/>
    </location>
</feature>
<dbReference type="PANTHER" id="PTHR32322:SF2">
    <property type="entry name" value="EAMA DOMAIN-CONTAINING PROTEIN"/>
    <property type="match status" value="1"/>
</dbReference>
<reference evidence="7" key="1">
    <citation type="submission" date="2018-05" db="EMBL/GenBank/DDBJ databases">
        <authorList>
            <person name="Lanie J.A."/>
            <person name="Ng W.-L."/>
            <person name="Kazmierczak K.M."/>
            <person name="Andrzejewski T.M."/>
            <person name="Davidsen T.M."/>
            <person name="Wayne K.J."/>
            <person name="Tettelin H."/>
            <person name="Glass J.I."/>
            <person name="Rusch D."/>
            <person name="Podicherti R."/>
            <person name="Tsui H.-C.T."/>
            <person name="Winkler M.E."/>
        </authorList>
    </citation>
    <scope>NUCLEOTIDE SEQUENCE</scope>
</reference>
<dbReference type="Pfam" id="PF00892">
    <property type="entry name" value="EamA"/>
    <property type="match status" value="2"/>
</dbReference>
<evidence type="ECO:0000256" key="5">
    <source>
        <dbReference type="SAM" id="Phobius"/>
    </source>
</evidence>
<dbReference type="GO" id="GO:0016020">
    <property type="term" value="C:membrane"/>
    <property type="evidence" value="ECO:0007669"/>
    <property type="project" value="UniProtKB-SubCell"/>
</dbReference>
<feature type="transmembrane region" description="Helical" evidence="5">
    <location>
        <begin position="268"/>
        <end position="285"/>
    </location>
</feature>
<evidence type="ECO:0000313" key="7">
    <source>
        <dbReference type="EMBL" id="SVA27731.1"/>
    </source>
</evidence>
<comment type="subcellular location">
    <subcellularLocation>
        <location evidence="1">Membrane</location>
        <topology evidence="1">Multi-pass membrane protein</topology>
    </subcellularLocation>
</comment>
<evidence type="ECO:0000256" key="3">
    <source>
        <dbReference type="ARBA" id="ARBA00022989"/>
    </source>
</evidence>
<feature type="transmembrane region" description="Helical" evidence="5">
    <location>
        <begin position="64"/>
        <end position="83"/>
    </location>
</feature>
<dbReference type="InterPro" id="IPR050638">
    <property type="entry name" value="AA-Vitamin_Transporters"/>
</dbReference>
<proteinExistence type="predicted"/>
<feature type="transmembrane region" description="Helical" evidence="5">
    <location>
        <begin position="149"/>
        <end position="169"/>
    </location>
</feature>
<feature type="transmembrane region" description="Helical" evidence="5">
    <location>
        <begin position="89"/>
        <end position="112"/>
    </location>
</feature>
<sequence>MTPRVFILYALLCVIWGTTWLALKISLNYIPPIFGLGLRFTISSIILWPILLRKKPKINRSSTAIKVYLSFSLLSFVAAYSLTYWGAQFIYSSLASIIWALLPIFVSIIAHFMLPSEPLTLRRFGGGLFGLAGVAFILSSNGGQKEVQMIGVLAIFLAVVLASGPNVYLKKHHKIVNPLHVNVIAQTIAAIVLIPLSFLLEKPMTTIWNSTSIITLVYLAIFGTVITWTIYFWLYNHISVNQISTLGLVPPVFASIIGWIFLGETYGYELFIGGALVLLGVYLIHSRQ</sequence>
<protein>
    <recommendedName>
        <fullName evidence="6">EamA domain-containing protein</fullName>
    </recommendedName>
</protein>
<evidence type="ECO:0000256" key="2">
    <source>
        <dbReference type="ARBA" id="ARBA00022692"/>
    </source>
</evidence>
<keyword evidence="4 5" id="KW-0472">Membrane</keyword>
<feature type="domain" description="EamA" evidence="6">
    <location>
        <begin position="7"/>
        <end position="138"/>
    </location>
</feature>
<keyword evidence="3 5" id="KW-1133">Transmembrane helix</keyword>
<feature type="transmembrane region" description="Helical" evidence="5">
    <location>
        <begin position="212"/>
        <end position="234"/>
    </location>
</feature>
<keyword evidence="2 5" id="KW-0812">Transmembrane</keyword>
<evidence type="ECO:0000256" key="1">
    <source>
        <dbReference type="ARBA" id="ARBA00004141"/>
    </source>
</evidence>